<feature type="region of interest" description="Disordered" evidence="4">
    <location>
        <begin position="1"/>
        <end position="33"/>
    </location>
</feature>
<evidence type="ECO:0000313" key="7">
    <source>
        <dbReference type="Proteomes" id="UP000799778"/>
    </source>
</evidence>
<comment type="similarity">
    <text evidence="1">Belongs to the exportin family.</text>
</comment>
<dbReference type="RefSeq" id="XP_033386693.1">
    <property type="nucleotide sequence ID" value="XM_033523381.1"/>
</dbReference>
<dbReference type="GO" id="GO:0005737">
    <property type="term" value="C:cytoplasm"/>
    <property type="evidence" value="ECO:0007669"/>
    <property type="project" value="TreeGrafter"/>
</dbReference>
<dbReference type="OrthoDB" id="2215036at2759"/>
<feature type="domain" description="Importin N-terminal" evidence="5">
    <location>
        <begin position="56"/>
        <end position="123"/>
    </location>
</feature>
<protein>
    <submittedName>
        <fullName evidence="6">ARM repeat-containing protein</fullName>
    </submittedName>
</protein>
<dbReference type="GO" id="GO:0008033">
    <property type="term" value="P:tRNA processing"/>
    <property type="evidence" value="ECO:0007669"/>
    <property type="project" value="UniProtKB-KW"/>
</dbReference>
<dbReference type="AlphaFoldDB" id="A0A6A5Y1B6"/>
<sequence>MDAGAAKTPQTATANGSASSTSQQPNGAAQNDLSQVLQALQAIYSPSSTNDTRRQATEYLEQAKRHPEAPSHGHTLALDRSQPAQLRHYGLTMLEYSIKYNWEDFSEEQGAALRNYVIELAQNISEEDPVYLRNKVAQLWTEVAKRSWAAEWMNMDEQLVELWRSSLHHQAVVLYILETLSEEIFNREDTTAGLRGSDLGRACVEIFTPAAVLAEHLPSRDKGLDVRCGDEGWLKRLCDNLTWCLSQDYQNQERVRLCAVKTMNALRACMSWVIPKAIVAVQVIEHVCKPLAVPVVELQLASVEVLQAIYSRHHLHDDEFVELVCPMFTPGSVSLLREVYNWTLADMNAHDLNEQKYNLCKKLSELANSLGLFIEQKPQSVPEGSDLAGIFGLLFDIFRNPSLVVSIPVLHCWTKLLRSRIVRDSEVVTQMIGGLLETCCARLVRYESFPEDSEDVTILFLNEDIDTVPERHAFLGNYRRFCAEVIEVLVRRTPVEAMEHILGQATNTFQRLYDGQPPFQPQTFSKSSAPVLQVDAQVTIIDAALKGYLKWLSTHGAADDPQQDDQMRNTMEDSFEQWCRQLLQARFEDPEISKKVIQLMSTFSTKALPNRPAFALTFLEHMLTVKLADNTAFTQYSEAVKDLERVCSLEMQKLAMKFPDDFMKVYDSLEQKINEMIALPDTDDRQRMAFNAFLFIIIHRSTTLDRGTQEARMKQLLGQVKEAWRNDDFTNSISTFQSFCGVLAMDRLPDFFSAHNFRGVSDWSEHALPAEGQALQAEILQRSNRLPLRLTKTLLAASIEKLRDGSPAYETAAVLWAEAIPVILPNLLQLVSYAQAFNNVESSWSHLPIELQQVISRVLTDRFWQAGISTESREDFFSRVSGSKSTYEGFASTVRGTVRQIRESSYYILYSLTRFRDFFYGIADLPGPLSQALFANASALSAHHLSVLLSVSTHLIEGCPAQLRPQFLPPMIEGLFRELNRKITSEWDFINRQIAESGENDNLTDEMKNESILRQLTFTSVSLVAVLLDSRSDLSRQEGQAPNEVPMHHFILTTSSVLEPILLFCNSTLRVRDTRSVVTIVRALRNLLPRFREKSPIRDFFCDEIFKNAITSLHEPYFVDCQKDLAILIAGIIHLDEDIPRNILLSLPGMGDVYRVDRRLARLRGANRSDERLQRSIILDLLSSVRGVSIHEQGKIERAKPKKKTAFEEQYMSVDQSATIVRGTSPGLAGVADMFGDA</sequence>
<dbReference type="Pfam" id="PF03810">
    <property type="entry name" value="IBN_N"/>
    <property type="match status" value="1"/>
</dbReference>
<dbReference type="InterPro" id="IPR045478">
    <property type="entry name" value="Exportin-5_C"/>
</dbReference>
<name>A0A6A5Y1B6_9PLEO</name>
<proteinExistence type="inferred from homology"/>
<dbReference type="EMBL" id="ML978068">
    <property type="protein sequence ID" value="KAF2018354.1"/>
    <property type="molecule type" value="Genomic_DNA"/>
</dbReference>
<dbReference type="Gene3D" id="1.25.10.10">
    <property type="entry name" value="Leucine-rich Repeat Variant"/>
    <property type="match status" value="1"/>
</dbReference>
<dbReference type="GO" id="GO:0005634">
    <property type="term" value="C:nucleus"/>
    <property type="evidence" value="ECO:0007669"/>
    <property type="project" value="TreeGrafter"/>
</dbReference>
<dbReference type="Pfam" id="PF08389">
    <property type="entry name" value="Xpo1"/>
    <property type="match status" value="1"/>
</dbReference>
<dbReference type="InterPro" id="IPR013598">
    <property type="entry name" value="Exportin-1/Importin-b-like"/>
</dbReference>
<dbReference type="InterPro" id="IPR045065">
    <property type="entry name" value="XPO1/5"/>
</dbReference>
<evidence type="ECO:0000256" key="1">
    <source>
        <dbReference type="ARBA" id="ARBA00009466"/>
    </source>
</evidence>
<gene>
    <name evidence="6" type="ORF">BU24DRAFT_343815</name>
</gene>
<dbReference type="GO" id="GO:0005049">
    <property type="term" value="F:nuclear export signal receptor activity"/>
    <property type="evidence" value="ECO:0007669"/>
    <property type="project" value="InterPro"/>
</dbReference>
<dbReference type="PANTHER" id="PTHR11223">
    <property type="entry name" value="EXPORTIN 1/5"/>
    <property type="match status" value="1"/>
</dbReference>
<organism evidence="6 7">
    <name type="scientific">Aaosphaeria arxii CBS 175.79</name>
    <dbReference type="NCBI Taxonomy" id="1450172"/>
    <lineage>
        <taxon>Eukaryota</taxon>
        <taxon>Fungi</taxon>
        <taxon>Dikarya</taxon>
        <taxon>Ascomycota</taxon>
        <taxon>Pezizomycotina</taxon>
        <taxon>Dothideomycetes</taxon>
        <taxon>Pleosporomycetidae</taxon>
        <taxon>Pleosporales</taxon>
        <taxon>Pleosporales incertae sedis</taxon>
        <taxon>Aaosphaeria</taxon>
    </lineage>
</organism>
<keyword evidence="2" id="KW-0819">tRNA processing</keyword>
<dbReference type="InterPro" id="IPR001494">
    <property type="entry name" value="Importin-beta_N"/>
</dbReference>
<accession>A0A6A5Y1B6</accession>
<keyword evidence="7" id="KW-1185">Reference proteome</keyword>
<evidence type="ECO:0000256" key="2">
    <source>
        <dbReference type="ARBA" id="ARBA00022694"/>
    </source>
</evidence>
<dbReference type="GO" id="GO:0042565">
    <property type="term" value="C:RNA nuclear export complex"/>
    <property type="evidence" value="ECO:0007669"/>
    <property type="project" value="TreeGrafter"/>
</dbReference>
<evidence type="ECO:0000256" key="3">
    <source>
        <dbReference type="ARBA" id="ARBA00025147"/>
    </source>
</evidence>
<reference evidence="6" key="1">
    <citation type="journal article" date="2020" name="Stud. Mycol.">
        <title>101 Dothideomycetes genomes: a test case for predicting lifestyles and emergence of pathogens.</title>
        <authorList>
            <person name="Haridas S."/>
            <person name="Albert R."/>
            <person name="Binder M."/>
            <person name="Bloem J."/>
            <person name="Labutti K."/>
            <person name="Salamov A."/>
            <person name="Andreopoulos B."/>
            <person name="Baker S."/>
            <person name="Barry K."/>
            <person name="Bills G."/>
            <person name="Bluhm B."/>
            <person name="Cannon C."/>
            <person name="Castanera R."/>
            <person name="Culley D."/>
            <person name="Daum C."/>
            <person name="Ezra D."/>
            <person name="Gonzalez J."/>
            <person name="Henrissat B."/>
            <person name="Kuo A."/>
            <person name="Liang C."/>
            <person name="Lipzen A."/>
            <person name="Lutzoni F."/>
            <person name="Magnuson J."/>
            <person name="Mondo S."/>
            <person name="Nolan M."/>
            <person name="Ohm R."/>
            <person name="Pangilinan J."/>
            <person name="Park H.-J."/>
            <person name="Ramirez L."/>
            <person name="Alfaro M."/>
            <person name="Sun H."/>
            <person name="Tritt A."/>
            <person name="Yoshinaga Y."/>
            <person name="Zwiers L.-H."/>
            <person name="Turgeon B."/>
            <person name="Goodwin S."/>
            <person name="Spatafora J."/>
            <person name="Crous P."/>
            <person name="Grigoriev I."/>
        </authorList>
    </citation>
    <scope>NUCLEOTIDE SEQUENCE</scope>
    <source>
        <strain evidence="6">CBS 175.79</strain>
    </source>
</reference>
<dbReference type="GO" id="GO:0006611">
    <property type="term" value="P:protein export from nucleus"/>
    <property type="evidence" value="ECO:0007669"/>
    <property type="project" value="InterPro"/>
</dbReference>
<dbReference type="GO" id="GO:0031267">
    <property type="term" value="F:small GTPase binding"/>
    <property type="evidence" value="ECO:0007669"/>
    <property type="project" value="InterPro"/>
</dbReference>
<dbReference type="GO" id="GO:0006405">
    <property type="term" value="P:RNA export from nucleus"/>
    <property type="evidence" value="ECO:0007669"/>
    <property type="project" value="TreeGrafter"/>
</dbReference>
<dbReference type="InterPro" id="IPR011989">
    <property type="entry name" value="ARM-like"/>
</dbReference>
<dbReference type="SUPFAM" id="SSF48371">
    <property type="entry name" value="ARM repeat"/>
    <property type="match status" value="1"/>
</dbReference>
<dbReference type="InterPro" id="IPR016024">
    <property type="entry name" value="ARM-type_fold"/>
</dbReference>
<dbReference type="GO" id="GO:0003723">
    <property type="term" value="F:RNA binding"/>
    <property type="evidence" value="ECO:0007669"/>
    <property type="project" value="TreeGrafter"/>
</dbReference>
<evidence type="ECO:0000313" key="6">
    <source>
        <dbReference type="EMBL" id="KAF2018354.1"/>
    </source>
</evidence>
<evidence type="ECO:0000259" key="5">
    <source>
        <dbReference type="PROSITE" id="PS50166"/>
    </source>
</evidence>
<feature type="region of interest" description="Disordered" evidence="4">
    <location>
        <begin position="61"/>
        <end position="80"/>
    </location>
</feature>
<evidence type="ECO:0000256" key="4">
    <source>
        <dbReference type="SAM" id="MobiDB-lite"/>
    </source>
</evidence>
<dbReference type="PANTHER" id="PTHR11223:SF3">
    <property type="entry name" value="EXPORTIN-5"/>
    <property type="match status" value="1"/>
</dbReference>
<dbReference type="PROSITE" id="PS50166">
    <property type="entry name" value="IMPORTIN_B_NT"/>
    <property type="match status" value="1"/>
</dbReference>
<feature type="compositionally biased region" description="Low complexity" evidence="4">
    <location>
        <begin position="10"/>
        <end position="24"/>
    </location>
</feature>
<comment type="function">
    <text evidence="3">tRNA nucleus export receptor which facilitates tRNA translocation across the nuclear pore complex. Involved in pre-tRNA splicing, probably by affecting the interaction of pre-tRNA with splicing endonuclease.</text>
</comment>
<dbReference type="Proteomes" id="UP000799778">
    <property type="component" value="Unassembled WGS sequence"/>
</dbReference>
<dbReference type="Pfam" id="PF19273">
    <property type="entry name" value="Exportin-5"/>
    <property type="match status" value="1"/>
</dbReference>
<dbReference type="GeneID" id="54280778"/>
<feature type="compositionally biased region" description="Basic and acidic residues" evidence="4">
    <location>
        <begin position="61"/>
        <end position="71"/>
    </location>
</feature>